<organism evidence="2 3">
    <name type="scientific">Actinomadura harenae</name>
    <dbReference type="NCBI Taxonomy" id="2483351"/>
    <lineage>
        <taxon>Bacteria</taxon>
        <taxon>Bacillati</taxon>
        <taxon>Actinomycetota</taxon>
        <taxon>Actinomycetes</taxon>
        <taxon>Streptosporangiales</taxon>
        <taxon>Thermomonosporaceae</taxon>
        <taxon>Actinomadura</taxon>
    </lineage>
</organism>
<dbReference type="EMBL" id="RFFG01000034">
    <property type="protein sequence ID" value="RMI42295.1"/>
    <property type="molecule type" value="Genomic_DNA"/>
</dbReference>
<keyword evidence="3" id="KW-1185">Reference proteome</keyword>
<evidence type="ECO:0000259" key="1">
    <source>
        <dbReference type="Pfam" id="PF21780"/>
    </source>
</evidence>
<dbReference type="AlphaFoldDB" id="A0A3M2M1I6"/>
<comment type="caution">
    <text evidence="2">The sequence shown here is derived from an EMBL/GenBank/DDBJ whole genome shotgun (WGS) entry which is preliminary data.</text>
</comment>
<dbReference type="RefSeq" id="WP_325051922.1">
    <property type="nucleotide sequence ID" value="NZ_RFFG01000034.1"/>
</dbReference>
<accession>A0A3M2M1I6</accession>
<sequence length="166" mass="18516">MITCWVRDHLCRPHPDLGRPGAVCPYTRQALEGGRLLGAVWAARPDGPEQVALVMRRYLSWFVAHQDGAGDPHRALLVAFPEVDERDWESVIEGAQRRLKPSFVRHGLMIGEFHPGPPAAPGIRNPGFRPLHGPLPILAVRPMVRSDLPFLDQAPWSLDAWTARFG</sequence>
<dbReference type="Pfam" id="PF21780">
    <property type="entry name" value="DUF6875"/>
    <property type="match status" value="1"/>
</dbReference>
<name>A0A3M2M1I6_9ACTN</name>
<evidence type="ECO:0000313" key="2">
    <source>
        <dbReference type="EMBL" id="RMI42295.1"/>
    </source>
</evidence>
<protein>
    <recommendedName>
        <fullName evidence="1">DUF6875 domain-containing protein</fullName>
    </recommendedName>
</protein>
<dbReference type="Proteomes" id="UP000282674">
    <property type="component" value="Unassembled WGS sequence"/>
</dbReference>
<feature type="domain" description="DUF6875" evidence="1">
    <location>
        <begin position="2"/>
        <end position="166"/>
    </location>
</feature>
<reference evidence="2 3" key="1">
    <citation type="submission" date="2018-10" db="EMBL/GenBank/DDBJ databases">
        <title>Isolation from soil.</title>
        <authorList>
            <person name="Hu J."/>
        </authorList>
    </citation>
    <scope>NUCLEOTIDE SEQUENCE [LARGE SCALE GENOMIC DNA]</scope>
    <source>
        <strain evidence="2 3">NEAU-Ht49</strain>
    </source>
</reference>
<gene>
    <name evidence="2" type="ORF">EBO15_20005</name>
</gene>
<proteinExistence type="predicted"/>
<dbReference type="InterPro" id="IPR049240">
    <property type="entry name" value="DUF6875"/>
</dbReference>
<evidence type="ECO:0000313" key="3">
    <source>
        <dbReference type="Proteomes" id="UP000282674"/>
    </source>
</evidence>